<keyword evidence="5 6" id="KW-0472">Membrane</keyword>
<feature type="transmembrane region" description="Helical" evidence="6">
    <location>
        <begin position="148"/>
        <end position="169"/>
    </location>
</feature>
<feature type="transmembrane region" description="Helical" evidence="6">
    <location>
        <begin position="89"/>
        <end position="108"/>
    </location>
</feature>
<dbReference type="Pfam" id="PF07690">
    <property type="entry name" value="MFS_1"/>
    <property type="match status" value="1"/>
</dbReference>
<dbReference type="GO" id="GO:0022857">
    <property type="term" value="F:transmembrane transporter activity"/>
    <property type="evidence" value="ECO:0007669"/>
    <property type="project" value="InterPro"/>
</dbReference>
<feature type="transmembrane region" description="Helical" evidence="6">
    <location>
        <begin position="175"/>
        <end position="192"/>
    </location>
</feature>
<evidence type="ECO:0000256" key="4">
    <source>
        <dbReference type="ARBA" id="ARBA00022989"/>
    </source>
</evidence>
<protein>
    <submittedName>
        <fullName evidence="8">MFS transporter</fullName>
    </submittedName>
</protein>
<evidence type="ECO:0000313" key="8">
    <source>
        <dbReference type="EMBL" id="MVU81687.1"/>
    </source>
</evidence>
<feature type="transmembrane region" description="Helical" evidence="6">
    <location>
        <begin position="114"/>
        <end position="136"/>
    </location>
</feature>
<dbReference type="SUPFAM" id="SSF103473">
    <property type="entry name" value="MFS general substrate transporter"/>
    <property type="match status" value="1"/>
</dbReference>
<feature type="transmembrane region" description="Helical" evidence="6">
    <location>
        <begin position="305"/>
        <end position="322"/>
    </location>
</feature>
<gene>
    <name evidence="8" type="ORF">GPX89_31170</name>
</gene>
<sequence length="404" mass="41504">MSSALQPLSPVGDPNEPTAHGIGQSTLRAIGFLSFYDRFATAPMIVSIASQRHIEFASAAMLVTVYALCYAIGQPVWGIVSDRVGRLRVIRIALIGAIAFSLATVASPTFTVLLVSRAGCGLFVGALFPAVLTLIGDRHVGVARVREVSAVQTFTALGTTLATLTAGALCTWTDWRIPFAATAVGALVLLRISKGMPEPVARDLGGGRDLRAAFGYRPVLLYVLGIVEGALLLGIFTFIAPAIEHTGRSTVAAGALAATYGVGIIAGSRLVRAVSTRIALSGLIAVGGCLLVLALLVAAAGAASALALTVAAIMIGLSNSFLHGSLQTWATSVAPAARATTVSFFVGSVFLGSSLATSLASPFVSRDLPAVFLVSAGLAAVLTVIAAPLRARWATVRVRTRAAR</sequence>
<dbReference type="RefSeq" id="WP_157391319.1">
    <property type="nucleotide sequence ID" value="NZ_WRPP01000007.1"/>
</dbReference>
<keyword evidence="3 6" id="KW-0812">Transmembrane</keyword>
<comment type="subcellular location">
    <subcellularLocation>
        <location evidence="1">Cell membrane</location>
        <topology evidence="1">Multi-pass membrane protein</topology>
    </subcellularLocation>
</comment>
<evidence type="ECO:0000256" key="5">
    <source>
        <dbReference type="ARBA" id="ARBA00023136"/>
    </source>
</evidence>
<comment type="caution">
    <text evidence="8">The sequence shown here is derived from an EMBL/GenBank/DDBJ whole genome shotgun (WGS) entry which is preliminary data.</text>
</comment>
<dbReference type="InterPro" id="IPR011701">
    <property type="entry name" value="MFS"/>
</dbReference>
<dbReference type="PANTHER" id="PTHR43124">
    <property type="entry name" value="PURINE EFFLUX PUMP PBUE"/>
    <property type="match status" value="1"/>
</dbReference>
<proteinExistence type="predicted"/>
<reference evidence="8 9" key="1">
    <citation type="submission" date="2019-12" db="EMBL/GenBank/DDBJ databases">
        <title>Nocardia sp. nov. ET3-3 isolated from soil.</title>
        <authorList>
            <person name="Kanchanasin P."/>
            <person name="Tanasupawat S."/>
            <person name="Yuki M."/>
            <person name="Kudo T."/>
        </authorList>
    </citation>
    <scope>NUCLEOTIDE SEQUENCE [LARGE SCALE GENOMIC DNA]</scope>
    <source>
        <strain evidence="8 9">ET3-3</strain>
    </source>
</reference>
<dbReference type="EMBL" id="WRPP01000007">
    <property type="protein sequence ID" value="MVU81687.1"/>
    <property type="molecule type" value="Genomic_DNA"/>
</dbReference>
<dbReference type="Proteomes" id="UP000466794">
    <property type="component" value="Unassembled WGS sequence"/>
</dbReference>
<dbReference type="PANTHER" id="PTHR43124:SF3">
    <property type="entry name" value="CHLORAMPHENICOL EFFLUX PUMP RV0191"/>
    <property type="match status" value="1"/>
</dbReference>
<accession>A0A7K1V559</accession>
<dbReference type="Gene3D" id="1.20.1250.20">
    <property type="entry name" value="MFS general substrate transporter like domains"/>
    <property type="match status" value="2"/>
</dbReference>
<organism evidence="8 9">
    <name type="scientific">Nocardia terrae</name>
    <dbReference type="NCBI Taxonomy" id="2675851"/>
    <lineage>
        <taxon>Bacteria</taxon>
        <taxon>Bacillati</taxon>
        <taxon>Actinomycetota</taxon>
        <taxon>Actinomycetes</taxon>
        <taxon>Mycobacteriales</taxon>
        <taxon>Nocardiaceae</taxon>
        <taxon>Nocardia</taxon>
    </lineage>
</organism>
<keyword evidence="2" id="KW-1003">Cell membrane</keyword>
<dbReference type="InterPro" id="IPR036259">
    <property type="entry name" value="MFS_trans_sf"/>
</dbReference>
<evidence type="ECO:0000259" key="7">
    <source>
        <dbReference type="PROSITE" id="PS50850"/>
    </source>
</evidence>
<dbReference type="AlphaFoldDB" id="A0A7K1V559"/>
<keyword evidence="4 6" id="KW-1133">Transmembrane helix</keyword>
<feature type="transmembrane region" description="Helical" evidence="6">
    <location>
        <begin position="370"/>
        <end position="389"/>
    </location>
</feature>
<dbReference type="PROSITE" id="PS50850">
    <property type="entry name" value="MFS"/>
    <property type="match status" value="1"/>
</dbReference>
<evidence type="ECO:0000256" key="2">
    <source>
        <dbReference type="ARBA" id="ARBA00022475"/>
    </source>
</evidence>
<evidence type="ECO:0000313" key="9">
    <source>
        <dbReference type="Proteomes" id="UP000466794"/>
    </source>
</evidence>
<dbReference type="InterPro" id="IPR020846">
    <property type="entry name" value="MFS_dom"/>
</dbReference>
<name>A0A7K1V559_9NOCA</name>
<feature type="transmembrane region" description="Helical" evidence="6">
    <location>
        <begin position="56"/>
        <end position="77"/>
    </location>
</feature>
<feature type="domain" description="Major facilitator superfamily (MFS) profile" evidence="7">
    <location>
        <begin position="23"/>
        <end position="394"/>
    </location>
</feature>
<feature type="transmembrane region" description="Helical" evidence="6">
    <location>
        <begin position="249"/>
        <end position="271"/>
    </location>
</feature>
<feature type="transmembrane region" description="Helical" evidence="6">
    <location>
        <begin position="278"/>
        <end position="299"/>
    </location>
</feature>
<keyword evidence="9" id="KW-1185">Reference proteome</keyword>
<evidence type="ECO:0000256" key="6">
    <source>
        <dbReference type="SAM" id="Phobius"/>
    </source>
</evidence>
<feature type="transmembrane region" description="Helical" evidence="6">
    <location>
        <begin position="219"/>
        <end position="243"/>
    </location>
</feature>
<evidence type="ECO:0000256" key="3">
    <source>
        <dbReference type="ARBA" id="ARBA00022692"/>
    </source>
</evidence>
<evidence type="ECO:0000256" key="1">
    <source>
        <dbReference type="ARBA" id="ARBA00004651"/>
    </source>
</evidence>
<dbReference type="InterPro" id="IPR050189">
    <property type="entry name" value="MFS_Efflux_Transporters"/>
</dbReference>
<dbReference type="GO" id="GO:0005886">
    <property type="term" value="C:plasma membrane"/>
    <property type="evidence" value="ECO:0007669"/>
    <property type="project" value="UniProtKB-SubCell"/>
</dbReference>
<feature type="transmembrane region" description="Helical" evidence="6">
    <location>
        <begin position="342"/>
        <end position="364"/>
    </location>
</feature>